<feature type="region of interest" description="Disordered" evidence="1">
    <location>
        <begin position="25"/>
        <end position="57"/>
    </location>
</feature>
<evidence type="ECO:0000313" key="2">
    <source>
        <dbReference type="EMBL" id="MBT1705438.1"/>
    </source>
</evidence>
<keyword evidence="3" id="KW-1185">Reference proteome</keyword>
<comment type="caution">
    <text evidence="2">The sequence shown here is derived from an EMBL/GenBank/DDBJ whole genome shotgun (WGS) entry which is preliminary data.</text>
</comment>
<dbReference type="PROSITE" id="PS51257">
    <property type="entry name" value="PROKAR_LIPOPROTEIN"/>
    <property type="match status" value="1"/>
</dbReference>
<proteinExistence type="predicted"/>
<organism evidence="2 3">
    <name type="scientific">Chryseosolibacter indicus</name>
    <dbReference type="NCBI Taxonomy" id="2782351"/>
    <lineage>
        <taxon>Bacteria</taxon>
        <taxon>Pseudomonadati</taxon>
        <taxon>Bacteroidota</taxon>
        <taxon>Cytophagia</taxon>
        <taxon>Cytophagales</taxon>
        <taxon>Chryseotaleaceae</taxon>
        <taxon>Chryseosolibacter</taxon>
    </lineage>
</organism>
<gene>
    <name evidence="2" type="ORF">KK060_19260</name>
</gene>
<evidence type="ECO:0000313" key="3">
    <source>
        <dbReference type="Proteomes" id="UP000772618"/>
    </source>
</evidence>
<accession>A0ABS5VVI0</accession>
<dbReference type="EMBL" id="JAHESD010000055">
    <property type="protein sequence ID" value="MBT1705438.1"/>
    <property type="molecule type" value="Genomic_DNA"/>
</dbReference>
<reference evidence="2 3" key="1">
    <citation type="submission" date="2021-05" db="EMBL/GenBank/DDBJ databases">
        <title>A Polyphasic approach of four new species of the genus Ohtaekwangia: Ohtaekwangia histidinii sp. nov., Ohtaekwangia cretensis sp. nov., Ohtaekwangia indiensis sp. nov., Ohtaekwangia reichenbachii sp. nov. from diverse environment.</title>
        <authorList>
            <person name="Octaviana S."/>
        </authorList>
    </citation>
    <scope>NUCLEOTIDE SEQUENCE [LARGE SCALE GENOMIC DNA]</scope>
    <source>
        <strain evidence="2 3">PWU20</strain>
    </source>
</reference>
<dbReference type="Proteomes" id="UP000772618">
    <property type="component" value="Unassembled WGS sequence"/>
</dbReference>
<protein>
    <recommendedName>
        <fullName evidence="4">Lipoprotein</fullName>
    </recommendedName>
</protein>
<name>A0ABS5VVI0_9BACT</name>
<evidence type="ECO:0000256" key="1">
    <source>
        <dbReference type="SAM" id="MobiDB-lite"/>
    </source>
</evidence>
<sequence length="245" mass="27806">MRATNILLIFGLLCSCSRPGQNDNLVDSGLKEEKPKSELPSGEKSKQANTTETTDNSKESIQVLLQFENLTLTTGFEEVWNDENYFAEVHKDTILIQLGLVSKISGQEYLLKPASSIGTIQIYQNYETSLTIMDEGPHVDLTDWTHYIGQWKELKIKDNRFKTLKYSNTDQEQFPEVTSEEILEATEKHLNVDSSRWTELAKQCTGPNKYPCGISISRINLKIILTDNKGITTEKYIIFEVPMGC</sequence>
<evidence type="ECO:0008006" key="4">
    <source>
        <dbReference type="Google" id="ProtNLM"/>
    </source>
</evidence>
<feature type="compositionally biased region" description="Basic and acidic residues" evidence="1">
    <location>
        <begin position="29"/>
        <end position="46"/>
    </location>
</feature>
<dbReference type="RefSeq" id="WP_254155385.1">
    <property type="nucleotide sequence ID" value="NZ_JAHESD010000055.1"/>
</dbReference>